<evidence type="ECO:0000313" key="1">
    <source>
        <dbReference type="EMBL" id="MFH8134199.1"/>
    </source>
</evidence>
<organism evidence="1 2">
    <name type="scientific">Pantoea osteomyelitidis</name>
    <dbReference type="NCBI Taxonomy" id="3230026"/>
    <lineage>
        <taxon>Bacteria</taxon>
        <taxon>Pseudomonadati</taxon>
        <taxon>Pseudomonadota</taxon>
        <taxon>Gammaproteobacteria</taxon>
        <taxon>Enterobacterales</taxon>
        <taxon>Erwiniaceae</taxon>
        <taxon>Pantoea</taxon>
    </lineage>
</organism>
<protein>
    <recommendedName>
        <fullName evidence="3">Tail fiber protein</fullName>
    </recommendedName>
</protein>
<sequence length="318" mass="34823">MWYQSLSNIKIIQTAFGRFFYGLNMLKMTNVPVIGGTGKKGIWMAGAFTIGVQKHNDCFIDLTSDSTDPRIKYTGPPHFYWDSDGHLHLSDENEWPVEYKDGLPIGRHAPEPAAVNLQPEMRGDTARINGSTGNFIYTPTSGYAVAEGPDGGPIASVNTDELLYGIYDQTSSAWLEAPAPITDLSSWTRVISTLRAEGAVRTYVGRRDTANYLYALCQLPVADTYTFSHYRKLGSSLLTGFVQVEAGTIATSPILTGTDKVTRNAATAIIATAGINRLTVSWSDGASDTYQTPEDSFSLPLSAHHWGTRYMQSITLEE</sequence>
<evidence type="ECO:0000313" key="2">
    <source>
        <dbReference type="Proteomes" id="UP001611251"/>
    </source>
</evidence>
<dbReference type="Proteomes" id="UP001611251">
    <property type="component" value="Unassembled WGS sequence"/>
</dbReference>
<name>A0ABW7PW52_9GAMM</name>
<reference evidence="1 2" key="1">
    <citation type="submission" date="2024-08" db="EMBL/GenBank/DDBJ databases">
        <title>Pantoea ronii - a newly identified human opportunistic pathogen.</title>
        <authorList>
            <person name="Keidar-Friedman D."/>
            <person name="Sorek N."/>
            <person name="Leshin-Carmel D."/>
            <person name="Tsur A."/>
            <person name="Amsalem M."/>
            <person name="Tolkach D."/>
            <person name="Brosh-Nissimov T."/>
        </authorList>
    </citation>
    <scope>NUCLEOTIDE SEQUENCE [LARGE SCALE GENOMIC DNA]</scope>
    <source>
        <strain evidence="1 2">AA23256</strain>
    </source>
</reference>
<dbReference type="RefSeq" id="WP_397213775.1">
    <property type="nucleotide sequence ID" value="NZ_JBGFSN010000004.1"/>
</dbReference>
<dbReference type="EMBL" id="JBGFSN010000004">
    <property type="protein sequence ID" value="MFH8134199.1"/>
    <property type="molecule type" value="Genomic_DNA"/>
</dbReference>
<accession>A0ABW7PW52</accession>
<keyword evidence="2" id="KW-1185">Reference proteome</keyword>
<comment type="caution">
    <text evidence="1">The sequence shown here is derived from an EMBL/GenBank/DDBJ whole genome shotgun (WGS) entry which is preliminary data.</text>
</comment>
<evidence type="ECO:0008006" key="3">
    <source>
        <dbReference type="Google" id="ProtNLM"/>
    </source>
</evidence>
<proteinExistence type="predicted"/>
<gene>
    <name evidence="1" type="ORF">ABU178_08430</name>
</gene>